<dbReference type="Pfam" id="PF08447">
    <property type="entry name" value="PAS_3"/>
    <property type="match status" value="1"/>
</dbReference>
<dbReference type="InterPro" id="IPR036890">
    <property type="entry name" value="HATPase_C_sf"/>
</dbReference>
<keyword evidence="12" id="KW-0067">ATP-binding</keyword>
<dbReference type="CDD" id="cd16922">
    <property type="entry name" value="HATPase_EvgS-ArcB-TorS-like"/>
    <property type="match status" value="1"/>
</dbReference>
<evidence type="ECO:0000256" key="11">
    <source>
        <dbReference type="ARBA" id="ARBA00022777"/>
    </source>
</evidence>
<dbReference type="InterPro" id="IPR011006">
    <property type="entry name" value="CheY-like_superfamily"/>
</dbReference>
<dbReference type="PROSITE" id="PS50110">
    <property type="entry name" value="RESPONSE_REGULATORY"/>
    <property type="match status" value="1"/>
</dbReference>
<evidence type="ECO:0000256" key="18">
    <source>
        <dbReference type="PROSITE-ProRule" id="PRU00169"/>
    </source>
</evidence>
<dbReference type="InterPro" id="IPR001610">
    <property type="entry name" value="PAC"/>
</dbReference>
<evidence type="ECO:0000256" key="19">
    <source>
        <dbReference type="SAM" id="Phobius"/>
    </source>
</evidence>
<evidence type="ECO:0000256" key="4">
    <source>
        <dbReference type="ARBA" id="ARBA00022475"/>
    </source>
</evidence>
<dbReference type="GO" id="GO:0005886">
    <property type="term" value="C:plasma membrane"/>
    <property type="evidence" value="ECO:0007669"/>
    <property type="project" value="UniProtKB-SubCell"/>
</dbReference>
<evidence type="ECO:0000313" key="25">
    <source>
        <dbReference type="Proteomes" id="UP000033070"/>
    </source>
</evidence>
<evidence type="ECO:0000256" key="15">
    <source>
        <dbReference type="ARBA" id="ARBA00023136"/>
    </source>
</evidence>
<dbReference type="CDD" id="cd17546">
    <property type="entry name" value="REC_hyHK_CKI1_RcsC-like"/>
    <property type="match status" value="1"/>
</dbReference>
<dbReference type="InterPro" id="IPR003661">
    <property type="entry name" value="HisK_dim/P_dom"/>
</dbReference>
<feature type="transmembrane region" description="Helical" evidence="19">
    <location>
        <begin position="222"/>
        <end position="241"/>
    </location>
</feature>
<dbReference type="Proteomes" id="UP000033070">
    <property type="component" value="Chromosome"/>
</dbReference>
<keyword evidence="13 19" id="KW-1133">Transmembrane helix</keyword>
<dbReference type="CDD" id="cd00082">
    <property type="entry name" value="HisKA"/>
    <property type="match status" value="1"/>
</dbReference>
<dbReference type="SUPFAM" id="SSF55874">
    <property type="entry name" value="ATPase domain of HSP90 chaperone/DNA topoisomerase II/histidine kinase"/>
    <property type="match status" value="1"/>
</dbReference>
<dbReference type="Gene3D" id="2.10.70.100">
    <property type="match status" value="1"/>
</dbReference>
<dbReference type="CDD" id="cd00130">
    <property type="entry name" value="PAS"/>
    <property type="match status" value="1"/>
</dbReference>
<dbReference type="PROSITE" id="PS50113">
    <property type="entry name" value="PAC"/>
    <property type="match status" value="1"/>
</dbReference>
<dbReference type="FunFam" id="2.10.70.100:FF:000001">
    <property type="entry name" value="Sensory transduction histidine kinase"/>
    <property type="match status" value="1"/>
</dbReference>
<evidence type="ECO:0000259" key="21">
    <source>
        <dbReference type="PROSITE" id="PS50110"/>
    </source>
</evidence>
<evidence type="ECO:0000256" key="1">
    <source>
        <dbReference type="ARBA" id="ARBA00000085"/>
    </source>
</evidence>
<accession>A0A2Z6GE74</accession>
<dbReference type="FunFam" id="1.10.287.130:FF:000004">
    <property type="entry name" value="Ethylene receptor 1"/>
    <property type="match status" value="1"/>
</dbReference>
<feature type="domain" description="PAS" evidence="22">
    <location>
        <begin position="282"/>
        <end position="354"/>
    </location>
</feature>
<dbReference type="SMART" id="SM00091">
    <property type="entry name" value="PAS"/>
    <property type="match status" value="1"/>
</dbReference>
<dbReference type="EMBL" id="AP018738">
    <property type="protein sequence ID" value="BBE51858.1"/>
    <property type="molecule type" value="Genomic_DNA"/>
</dbReference>
<dbReference type="SMART" id="SM00086">
    <property type="entry name" value="PAC"/>
    <property type="match status" value="1"/>
</dbReference>
<feature type="transmembrane region" description="Helical" evidence="19">
    <location>
        <begin position="21"/>
        <end position="38"/>
    </location>
</feature>
<comment type="subcellular location">
    <subcellularLocation>
        <location evidence="2">Cell inner membrane</location>
        <topology evidence="2">Multi-pass membrane protein</topology>
    </subcellularLocation>
</comment>
<dbReference type="PRINTS" id="PR00344">
    <property type="entry name" value="BCTRLSENSOR"/>
</dbReference>
<dbReference type="SUPFAM" id="SSF47384">
    <property type="entry name" value="Homodimeric domain of signal transducing histidine kinase"/>
    <property type="match status" value="1"/>
</dbReference>
<dbReference type="SMART" id="SM00448">
    <property type="entry name" value="REC"/>
    <property type="match status" value="1"/>
</dbReference>
<comment type="catalytic activity">
    <reaction evidence="1">
        <text>ATP + protein L-histidine = ADP + protein N-phospho-L-histidine.</text>
        <dbReference type="EC" id="2.7.13.3"/>
    </reaction>
</comment>
<reference evidence="24 25" key="1">
    <citation type="submission" date="2018-06" db="EMBL/GenBank/DDBJ databases">
        <title>OYT1 Genome Sequencing.</title>
        <authorList>
            <person name="Kato S."/>
            <person name="Itoh T."/>
            <person name="Ohkuma M."/>
        </authorList>
    </citation>
    <scope>NUCLEOTIDE SEQUENCE [LARGE SCALE GENOMIC DNA]</scope>
    <source>
        <strain evidence="24 25">OYT1</strain>
    </source>
</reference>
<keyword evidence="15 19" id="KW-0472">Membrane</keyword>
<dbReference type="SMART" id="SM00388">
    <property type="entry name" value="HisKA"/>
    <property type="match status" value="1"/>
</dbReference>
<evidence type="ECO:0000256" key="6">
    <source>
        <dbReference type="ARBA" id="ARBA00022553"/>
    </source>
</evidence>
<evidence type="ECO:0000259" key="20">
    <source>
        <dbReference type="PROSITE" id="PS50109"/>
    </source>
</evidence>
<keyword evidence="4" id="KW-1003">Cell membrane</keyword>
<dbReference type="InterPro" id="IPR003594">
    <property type="entry name" value="HATPase_dom"/>
</dbReference>
<dbReference type="PROSITE" id="PS50109">
    <property type="entry name" value="HIS_KIN"/>
    <property type="match status" value="1"/>
</dbReference>
<dbReference type="Pfam" id="PF17159">
    <property type="entry name" value="MASE3"/>
    <property type="match status" value="1"/>
</dbReference>
<dbReference type="PANTHER" id="PTHR43047">
    <property type="entry name" value="TWO-COMPONENT HISTIDINE PROTEIN KINASE"/>
    <property type="match status" value="1"/>
</dbReference>
<evidence type="ECO:0000256" key="16">
    <source>
        <dbReference type="ARBA" id="ARBA00058004"/>
    </source>
</evidence>
<dbReference type="GO" id="GO:0000155">
    <property type="term" value="F:phosphorelay sensor kinase activity"/>
    <property type="evidence" value="ECO:0007669"/>
    <property type="project" value="InterPro"/>
</dbReference>
<feature type="transmembrane region" description="Helical" evidence="19">
    <location>
        <begin position="123"/>
        <end position="141"/>
    </location>
</feature>
<feature type="transmembrane region" description="Helical" evidence="19">
    <location>
        <begin position="50"/>
        <end position="72"/>
    </location>
</feature>
<dbReference type="PROSITE" id="PS50112">
    <property type="entry name" value="PAS"/>
    <property type="match status" value="1"/>
</dbReference>
<keyword evidence="11 24" id="KW-0418">Kinase</keyword>
<proteinExistence type="predicted"/>
<name>A0A2Z6GE74_9PROT</name>
<organism evidence="24 25">
    <name type="scientific">Ferriphaselus amnicola</name>
    <dbReference type="NCBI Taxonomy" id="1188319"/>
    <lineage>
        <taxon>Bacteria</taxon>
        <taxon>Pseudomonadati</taxon>
        <taxon>Pseudomonadota</taxon>
        <taxon>Betaproteobacteria</taxon>
        <taxon>Nitrosomonadales</taxon>
        <taxon>Gallionellaceae</taxon>
        <taxon>Ferriphaselus</taxon>
    </lineage>
</organism>
<feature type="domain" description="Response regulatory" evidence="21">
    <location>
        <begin position="693"/>
        <end position="809"/>
    </location>
</feature>
<dbReference type="AlphaFoldDB" id="A0A2Z6GE74"/>
<keyword evidence="10" id="KW-0547">Nucleotide-binding</keyword>
<dbReference type="InterPro" id="IPR004358">
    <property type="entry name" value="Sig_transdc_His_kin-like_C"/>
</dbReference>
<dbReference type="GO" id="GO:0005524">
    <property type="term" value="F:ATP binding"/>
    <property type="evidence" value="ECO:0007669"/>
    <property type="project" value="UniProtKB-KW"/>
</dbReference>
<dbReference type="Pfam" id="PF02518">
    <property type="entry name" value="HATPase_c"/>
    <property type="match status" value="1"/>
</dbReference>
<dbReference type="KEGG" id="fam:OYT1_ch2343"/>
<dbReference type="Pfam" id="PF00512">
    <property type="entry name" value="HisKA"/>
    <property type="match status" value="1"/>
</dbReference>
<evidence type="ECO:0000256" key="2">
    <source>
        <dbReference type="ARBA" id="ARBA00004429"/>
    </source>
</evidence>
<dbReference type="InterPro" id="IPR000700">
    <property type="entry name" value="PAS-assoc_C"/>
</dbReference>
<dbReference type="InterPro" id="IPR013655">
    <property type="entry name" value="PAS_fold_3"/>
</dbReference>
<keyword evidence="8 19" id="KW-0812">Transmembrane</keyword>
<keyword evidence="9" id="KW-0677">Repeat</keyword>
<keyword evidence="25" id="KW-1185">Reference proteome</keyword>
<dbReference type="SUPFAM" id="SSF55785">
    <property type="entry name" value="PYP-like sensor domain (PAS domain)"/>
    <property type="match status" value="1"/>
</dbReference>
<evidence type="ECO:0000256" key="12">
    <source>
        <dbReference type="ARBA" id="ARBA00022840"/>
    </source>
</evidence>
<dbReference type="SMART" id="SM00387">
    <property type="entry name" value="HATPase_c"/>
    <property type="match status" value="1"/>
</dbReference>
<evidence type="ECO:0000256" key="7">
    <source>
        <dbReference type="ARBA" id="ARBA00022679"/>
    </source>
</evidence>
<dbReference type="NCBIfam" id="TIGR00229">
    <property type="entry name" value="sensory_box"/>
    <property type="match status" value="1"/>
</dbReference>
<evidence type="ECO:0000256" key="9">
    <source>
        <dbReference type="ARBA" id="ARBA00022737"/>
    </source>
</evidence>
<dbReference type="SUPFAM" id="SSF52172">
    <property type="entry name" value="CheY-like"/>
    <property type="match status" value="1"/>
</dbReference>
<keyword evidence="7" id="KW-0808">Transferase</keyword>
<evidence type="ECO:0000256" key="10">
    <source>
        <dbReference type="ARBA" id="ARBA00022741"/>
    </source>
</evidence>
<dbReference type="InterPro" id="IPR033425">
    <property type="entry name" value="MASE3"/>
</dbReference>
<feature type="transmembrane region" description="Helical" evidence="19">
    <location>
        <begin position="84"/>
        <end position="103"/>
    </location>
</feature>
<dbReference type="InterPro" id="IPR000014">
    <property type="entry name" value="PAS"/>
</dbReference>
<feature type="transmembrane region" description="Helical" evidence="19">
    <location>
        <begin position="153"/>
        <end position="173"/>
    </location>
</feature>
<evidence type="ECO:0000256" key="3">
    <source>
        <dbReference type="ARBA" id="ARBA00012438"/>
    </source>
</evidence>
<evidence type="ECO:0000256" key="8">
    <source>
        <dbReference type="ARBA" id="ARBA00022692"/>
    </source>
</evidence>
<evidence type="ECO:0000256" key="17">
    <source>
        <dbReference type="ARBA" id="ARBA00070152"/>
    </source>
</evidence>
<protein>
    <recommendedName>
        <fullName evidence="17">Virulence sensor protein BvgS</fullName>
        <ecNumber evidence="3">2.7.13.3</ecNumber>
    </recommendedName>
</protein>
<keyword evidence="6 18" id="KW-0597">Phosphoprotein</keyword>
<dbReference type="OrthoDB" id="8552871at2"/>
<dbReference type="EC" id="2.7.13.3" evidence="3"/>
<dbReference type="InterPro" id="IPR001789">
    <property type="entry name" value="Sig_transdc_resp-reg_receiver"/>
</dbReference>
<sequence>MHLASDQTWLHPNHQKSMRNMGAFLLLLAIIQLLAWLLPSWPEFKGIPYYLPLHVLLETASIIISMMVFVMGWNSLSRNLSGNIVLLACAYFAVGILDFLHTISYGGMPDYISPNDAQKHLNFWLSARLLASFVLLVVALRPWTPLRSKATRYLILGTLFALTFVINWIVVYHQTWFPDTFIAGQGLTAFKKNFEYTIIAINVVTALILWSKMRAPQTFNVVLLFGAVCTLAMSEFFFTLYTTMTGSYNVLGHIYKVISYIFIYRAIVVEVIEEPYSLLEQTQQKLSMSLKASNTGLWSWNLKTDHVYYSPEWKAQLGYLPDDLPDTLDTWKSLLHPDDREGALDKVREYLASSELQYENEFRLRHRDGEYRWIMARGEKQFDTSGKVSDLIGSHIDITERKQAEVELRKYQDHLEDEVQLRTADLLLARNAAEAANKAKSVFLSSMSHELRTPLNSILGFSNILRQDPELRQEQRDNLGIINRSGEHLLTLINDVLEMAKIEAGRVEIENAPFDIGEIVRDVTDMMHMRAQERGLQLLVEQSSEFPRFIKGDEARLRQVLINLVGNAVKFTQEGGVTVRFGMKPHTTPPRLMIEVEDSGPGIKPEDQQRIFLPFVQLSESTMQKGTGLGLTITQQYVKLMGGDICVESTLGVGSIFRVELPAEMVSASEVVKPECTVKGEVTGLAPDHPEYRVLIVEDQVENQLLLARLMKDIGIAAKVAENGEQAVNLFQTWAPHLIWMDRRMPVMDGIEATQIIRQLPGGTDVKIVAVTASAFAEQRNEMLEAGMDDFIRKPYRFSEIYESLAKHLGVRYVYANEQGSKHRNNVVLTTQMLSRLPTSLRNELHDALESLEEERIHLAMEQVATCDPTLHQALSALVSGFDYPTILKALQDSHPEGIP</sequence>
<feature type="domain" description="PAC" evidence="23">
    <location>
        <begin position="358"/>
        <end position="410"/>
    </location>
</feature>
<evidence type="ECO:0000256" key="14">
    <source>
        <dbReference type="ARBA" id="ARBA00023012"/>
    </source>
</evidence>
<dbReference type="InterPro" id="IPR036097">
    <property type="entry name" value="HisK_dim/P_sf"/>
</dbReference>
<comment type="function">
    <text evidence="16">Member of the two-component regulatory system BvgS/BvgA. Phosphorylates BvgA via a four-step phosphorelay in response to environmental signals.</text>
</comment>
<keyword evidence="5" id="KW-0997">Cell inner membrane</keyword>
<feature type="modified residue" description="4-aspartylphosphate" evidence="18">
    <location>
        <position position="742"/>
    </location>
</feature>
<dbReference type="GO" id="GO:0009927">
    <property type="term" value="F:histidine phosphotransfer kinase activity"/>
    <property type="evidence" value="ECO:0007669"/>
    <property type="project" value="TreeGrafter"/>
</dbReference>
<evidence type="ECO:0000259" key="22">
    <source>
        <dbReference type="PROSITE" id="PS50112"/>
    </source>
</evidence>
<evidence type="ECO:0000256" key="5">
    <source>
        <dbReference type="ARBA" id="ARBA00022519"/>
    </source>
</evidence>
<evidence type="ECO:0000256" key="13">
    <source>
        <dbReference type="ARBA" id="ARBA00022989"/>
    </source>
</evidence>
<evidence type="ECO:0000313" key="24">
    <source>
        <dbReference type="EMBL" id="BBE51858.1"/>
    </source>
</evidence>
<dbReference type="InterPro" id="IPR035965">
    <property type="entry name" value="PAS-like_dom_sf"/>
</dbReference>
<dbReference type="Gene3D" id="3.30.565.10">
    <property type="entry name" value="Histidine kinase-like ATPase, C-terminal domain"/>
    <property type="match status" value="1"/>
</dbReference>
<dbReference type="InterPro" id="IPR005467">
    <property type="entry name" value="His_kinase_dom"/>
</dbReference>
<keyword evidence="14" id="KW-0902">Two-component regulatory system</keyword>
<dbReference type="Gene3D" id="1.10.287.130">
    <property type="match status" value="1"/>
</dbReference>
<dbReference type="Pfam" id="PF00072">
    <property type="entry name" value="Response_reg"/>
    <property type="match status" value="1"/>
</dbReference>
<gene>
    <name evidence="24" type="ORF">OYT1_ch2343</name>
</gene>
<dbReference type="Gene3D" id="3.40.50.2300">
    <property type="match status" value="1"/>
</dbReference>
<dbReference type="STRING" id="1188319.OYT1_01519"/>
<dbReference type="FunFam" id="3.30.565.10:FF:000010">
    <property type="entry name" value="Sensor histidine kinase RcsC"/>
    <property type="match status" value="1"/>
</dbReference>
<feature type="transmembrane region" description="Helical" evidence="19">
    <location>
        <begin position="193"/>
        <end position="210"/>
    </location>
</feature>
<dbReference type="Gene3D" id="3.30.450.20">
    <property type="entry name" value="PAS domain"/>
    <property type="match status" value="1"/>
</dbReference>
<dbReference type="PANTHER" id="PTHR43047:SF72">
    <property type="entry name" value="OSMOSENSING HISTIDINE PROTEIN KINASE SLN1"/>
    <property type="match status" value="1"/>
</dbReference>
<feature type="domain" description="Histidine kinase" evidence="20">
    <location>
        <begin position="446"/>
        <end position="665"/>
    </location>
</feature>
<evidence type="ECO:0000259" key="23">
    <source>
        <dbReference type="PROSITE" id="PS50113"/>
    </source>
</evidence>